<comment type="subunit">
    <text evidence="8">Component of the TIM23 complex.</text>
</comment>
<evidence type="ECO:0000256" key="8">
    <source>
        <dbReference type="RuleBase" id="RU367142"/>
    </source>
</evidence>
<dbReference type="EMBL" id="UYSG01000717">
    <property type="protein sequence ID" value="VDL21659.1"/>
    <property type="molecule type" value="Genomic_DNA"/>
</dbReference>
<evidence type="ECO:0000313" key="13">
    <source>
        <dbReference type="Proteomes" id="UP000321570"/>
    </source>
</evidence>
<protein>
    <recommendedName>
        <fullName evidence="8">Mitochondrial import inner membrane translocase subunit Tim21</fullName>
    </recommendedName>
</protein>
<evidence type="ECO:0000256" key="2">
    <source>
        <dbReference type="ARBA" id="ARBA00010867"/>
    </source>
</evidence>
<dbReference type="Pfam" id="PF08294">
    <property type="entry name" value="TIM21"/>
    <property type="match status" value="1"/>
</dbReference>
<evidence type="ECO:0000313" key="11">
    <source>
        <dbReference type="EMBL" id="VUZ46352.1"/>
    </source>
</evidence>
<evidence type="ECO:0000256" key="4">
    <source>
        <dbReference type="ARBA" id="ARBA00022946"/>
    </source>
</evidence>
<keyword evidence="8" id="KW-0999">Mitochondrion inner membrane</keyword>
<keyword evidence="5 8" id="KW-1133">Transmembrane helix</keyword>
<evidence type="ECO:0000256" key="6">
    <source>
        <dbReference type="ARBA" id="ARBA00023128"/>
    </source>
</evidence>
<dbReference type="Gene3D" id="3.10.450.320">
    <property type="entry name" value="Mitochondrial import inner membrane translocase subunit Tim21"/>
    <property type="match status" value="1"/>
</dbReference>
<dbReference type="OrthoDB" id="436405at2759"/>
<evidence type="ECO:0000256" key="1">
    <source>
        <dbReference type="ARBA" id="ARBA00004304"/>
    </source>
</evidence>
<evidence type="ECO:0000313" key="14">
    <source>
        <dbReference type="WBParaSite" id="HDID_0000274401-mRNA-1"/>
    </source>
</evidence>
<feature type="transmembrane region" description="Helical" evidence="8">
    <location>
        <begin position="65"/>
        <end position="85"/>
    </location>
</feature>
<keyword evidence="7 8" id="KW-0472">Membrane</keyword>
<keyword evidence="13" id="KW-1185">Reference proteome</keyword>
<keyword evidence="8" id="KW-0653">Protein transport</keyword>
<dbReference type="Proteomes" id="UP000274504">
    <property type="component" value="Unassembled WGS sequence"/>
</dbReference>
<evidence type="ECO:0000256" key="9">
    <source>
        <dbReference type="SAM" id="MobiDB-lite"/>
    </source>
</evidence>
<keyword evidence="3 8" id="KW-0812">Transmembrane</keyword>
<feature type="region of interest" description="Disordered" evidence="9">
    <location>
        <begin position="201"/>
        <end position="226"/>
    </location>
</feature>
<comment type="subcellular location">
    <subcellularLocation>
        <location evidence="8">Mitochondrion inner membrane</location>
        <topology evidence="8">Single-pass membrane protein</topology>
    </subcellularLocation>
    <subcellularLocation>
        <location evidence="1">Mitochondrion membrane</location>
        <topology evidence="1">Single-pass membrane protein</topology>
    </subcellularLocation>
</comment>
<keyword evidence="8" id="KW-0811">Translocation</keyword>
<dbReference type="AlphaFoldDB" id="A0A0R3SDH9"/>
<comment type="function">
    <text evidence="8">Essential component of the TIM23 complex, a complex that mediates the translocation of transit peptide-containing proteins across the mitochondrial inner membrane.</text>
</comment>
<evidence type="ECO:0000313" key="12">
    <source>
        <dbReference type="Proteomes" id="UP000274504"/>
    </source>
</evidence>
<dbReference type="PANTHER" id="PTHR13032">
    <property type="entry name" value="MITOCHONDRIAL IMPORT INNER MEMBRANE TRANSLOCASE SUBUNIT TIM21"/>
    <property type="match status" value="1"/>
</dbReference>
<keyword evidence="4" id="KW-0809">Transit peptide</keyword>
<dbReference type="Proteomes" id="UP000321570">
    <property type="component" value="Unassembled WGS sequence"/>
</dbReference>
<dbReference type="STRING" id="6216.A0A0R3SDH9"/>
<evidence type="ECO:0000256" key="7">
    <source>
        <dbReference type="ARBA" id="ARBA00023136"/>
    </source>
</evidence>
<sequence length="226" mass="25512">MALAHKLFVLNRTVLRRSLISFSTSQSFSQNSTHEAPKKIAPKVTNVNTPVPSITSKVKQGVSDFWYSTIIVSGIAFTGFIFYVIGNELFSSQSPARVYEEALKICVSDHRVQELLGTPITGCGEVNRRGRRTQIASNEWIDTHGKKHLVMRFYLKGVYASGTVHLELYENDLKEMVYRYLVVEVDGLTRHQVILRPEEKNPNLSYSVQPPAPPPTKLEPFSKESE</sequence>
<accession>A0A0R3SDH9</accession>
<dbReference type="PANTHER" id="PTHR13032:SF6">
    <property type="entry name" value="MITOCHONDRIAL IMPORT INNER MEMBRANE TRANSLOCASE SUBUNIT TIM21"/>
    <property type="match status" value="1"/>
</dbReference>
<comment type="similarity">
    <text evidence="2 8">Belongs to the TIM21 family.</text>
</comment>
<dbReference type="EMBL" id="CABIJS010000221">
    <property type="protein sequence ID" value="VUZ46352.1"/>
    <property type="molecule type" value="Genomic_DNA"/>
</dbReference>
<dbReference type="InterPro" id="IPR038552">
    <property type="entry name" value="Tim21_IMS_sf"/>
</dbReference>
<evidence type="ECO:0000256" key="5">
    <source>
        <dbReference type="ARBA" id="ARBA00022989"/>
    </source>
</evidence>
<proteinExistence type="inferred from homology"/>
<dbReference type="GO" id="GO:0030150">
    <property type="term" value="P:protein import into mitochondrial matrix"/>
    <property type="evidence" value="ECO:0007669"/>
    <property type="project" value="UniProtKB-UniRule"/>
</dbReference>
<reference evidence="11 13" key="3">
    <citation type="submission" date="2019-07" db="EMBL/GenBank/DDBJ databases">
        <authorList>
            <person name="Jastrzebski P J."/>
            <person name="Paukszto L."/>
            <person name="Jastrzebski P J."/>
        </authorList>
    </citation>
    <scope>NUCLEOTIDE SEQUENCE [LARGE SCALE GENOMIC DNA]</scope>
    <source>
        <strain evidence="11 13">WMS-il1</strain>
    </source>
</reference>
<reference evidence="14" key="1">
    <citation type="submission" date="2017-02" db="UniProtKB">
        <authorList>
            <consortium name="WormBaseParasite"/>
        </authorList>
    </citation>
    <scope>IDENTIFICATION</scope>
</reference>
<evidence type="ECO:0000313" key="10">
    <source>
        <dbReference type="EMBL" id="VDL21659.1"/>
    </source>
</evidence>
<dbReference type="GO" id="GO:0005744">
    <property type="term" value="C:TIM23 mitochondrial import inner membrane translocase complex"/>
    <property type="evidence" value="ECO:0007669"/>
    <property type="project" value="UniProtKB-UniRule"/>
</dbReference>
<reference evidence="10 12" key="2">
    <citation type="submission" date="2018-11" db="EMBL/GenBank/DDBJ databases">
        <authorList>
            <consortium name="Pathogen Informatics"/>
        </authorList>
    </citation>
    <scope>NUCLEOTIDE SEQUENCE [LARGE SCALE GENOMIC DNA]</scope>
</reference>
<keyword evidence="8" id="KW-0813">Transport</keyword>
<evidence type="ECO:0000256" key="3">
    <source>
        <dbReference type="ARBA" id="ARBA00022692"/>
    </source>
</evidence>
<organism evidence="14">
    <name type="scientific">Hymenolepis diminuta</name>
    <name type="common">Rat tapeworm</name>
    <dbReference type="NCBI Taxonomy" id="6216"/>
    <lineage>
        <taxon>Eukaryota</taxon>
        <taxon>Metazoa</taxon>
        <taxon>Spiralia</taxon>
        <taxon>Lophotrochozoa</taxon>
        <taxon>Platyhelminthes</taxon>
        <taxon>Cestoda</taxon>
        <taxon>Eucestoda</taxon>
        <taxon>Cyclophyllidea</taxon>
        <taxon>Hymenolepididae</taxon>
        <taxon>Hymenolepis</taxon>
    </lineage>
</organism>
<name>A0A0R3SDH9_HYMDI</name>
<dbReference type="WBParaSite" id="HDID_0000274401-mRNA-1">
    <property type="protein sequence ID" value="HDID_0000274401-mRNA-1"/>
    <property type="gene ID" value="HDID_0000274401"/>
</dbReference>
<gene>
    <name evidence="10" type="ORF">HDID_LOCUS2742</name>
    <name evidence="11" type="ORF">WMSIL1_LOCUS6253</name>
</gene>
<dbReference type="InterPro" id="IPR013261">
    <property type="entry name" value="Tim21"/>
</dbReference>
<keyword evidence="6 8" id="KW-0496">Mitochondrion</keyword>